<protein>
    <submittedName>
        <fullName evidence="11">RNA polymerase sigma-54 factor</fullName>
    </submittedName>
</protein>
<dbReference type="AlphaFoldDB" id="A0A1R1MM35"/>
<dbReference type="PANTHER" id="PTHR32248:SF4">
    <property type="entry name" value="RNA POLYMERASE SIGMA-54 FACTOR"/>
    <property type="match status" value="1"/>
</dbReference>
<feature type="domain" description="RNA polymerase sigma factor 54 core-binding" evidence="10">
    <location>
        <begin position="92"/>
        <end position="269"/>
    </location>
</feature>
<comment type="caution">
    <text evidence="11">The sequence shown here is derived from an EMBL/GenBank/DDBJ whole genome shotgun (WGS) entry which is preliminary data.</text>
</comment>
<keyword evidence="8" id="KW-0804">Transcription</keyword>
<evidence type="ECO:0000256" key="8">
    <source>
        <dbReference type="ARBA" id="ARBA00023163"/>
    </source>
</evidence>
<evidence type="ECO:0000256" key="1">
    <source>
        <dbReference type="ARBA" id="ARBA00008798"/>
    </source>
</evidence>
<evidence type="ECO:0000313" key="11">
    <source>
        <dbReference type="EMBL" id="OMH40813.1"/>
    </source>
</evidence>
<dbReference type="GO" id="GO:0006352">
    <property type="term" value="P:DNA-templated transcription initiation"/>
    <property type="evidence" value="ECO:0007669"/>
    <property type="project" value="InterPro"/>
</dbReference>
<organism evidence="11 12">
    <name type="scientific">Desulfurobacterium indicum</name>
    <dbReference type="NCBI Taxonomy" id="1914305"/>
    <lineage>
        <taxon>Bacteria</taxon>
        <taxon>Pseudomonadati</taxon>
        <taxon>Aquificota</taxon>
        <taxon>Aquificia</taxon>
        <taxon>Desulfurobacteriales</taxon>
        <taxon>Desulfurobacteriaceae</taxon>
        <taxon>Desulfurobacterium</taxon>
    </lineage>
</organism>
<evidence type="ECO:0000259" key="9">
    <source>
        <dbReference type="Pfam" id="PF04552"/>
    </source>
</evidence>
<dbReference type="RefSeq" id="WP_076712676.1">
    <property type="nucleotide sequence ID" value="NZ_MOEN01000008.1"/>
</dbReference>
<keyword evidence="3" id="KW-0808">Transferase</keyword>
<dbReference type="InterPro" id="IPR038709">
    <property type="entry name" value="RpoN_core-bd_sf"/>
</dbReference>
<accession>A0A1R1MM35</accession>
<keyword evidence="5" id="KW-0805">Transcription regulation</keyword>
<name>A0A1R1MM35_9BACT</name>
<dbReference type="PROSITE" id="PS50044">
    <property type="entry name" value="SIGMA54_3"/>
    <property type="match status" value="1"/>
</dbReference>
<dbReference type="GO" id="GO:0003677">
    <property type="term" value="F:DNA binding"/>
    <property type="evidence" value="ECO:0007669"/>
    <property type="project" value="UniProtKB-KW"/>
</dbReference>
<dbReference type="PROSITE" id="PS00718">
    <property type="entry name" value="SIGMA54_2"/>
    <property type="match status" value="1"/>
</dbReference>
<evidence type="ECO:0000256" key="7">
    <source>
        <dbReference type="ARBA" id="ARBA00023125"/>
    </source>
</evidence>
<dbReference type="InterPro" id="IPR007634">
    <property type="entry name" value="RNA_pol_sigma_54_DNA-bd"/>
</dbReference>
<evidence type="ECO:0000259" key="10">
    <source>
        <dbReference type="Pfam" id="PF04963"/>
    </source>
</evidence>
<dbReference type="InterPro" id="IPR007046">
    <property type="entry name" value="RNA_pol_sigma_54_core-bd"/>
</dbReference>
<dbReference type="GO" id="GO:0000428">
    <property type="term" value="C:DNA-directed RNA polymerase complex"/>
    <property type="evidence" value="ECO:0007669"/>
    <property type="project" value="UniProtKB-KW"/>
</dbReference>
<evidence type="ECO:0000256" key="3">
    <source>
        <dbReference type="ARBA" id="ARBA00022679"/>
    </source>
</evidence>
<evidence type="ECO:0000256" key="2">
    <source>
        <dbReference type="ARBA" id="ARBA00022478"/>
    </source>
</evidence>
<keyword evidence="4" id="KW-0548">Nucleotidyltransferase</keyword>
<dbReference type="PRINTS" id="PR00045">
    <property type="entry name" value="SIGMA54FCT"/>
</dbReference>
<dbReference type="GO" id="GO:0016779">
    <property type="term" value="F:nucleotidyltransferase activity"/>
    <property type="evidence" value="ECO:0007669"/>
    <property type="project" value="UniProtKB-KW"/>
</dbReference>
<evidence type="ECO:0000256" key="4">
    <source>
        <dbReference type="ARBA" id="ARBA00022695"/>
    </source>
</evidence>
<dbReference type="Proteomes" id="UP000187408">
    <property type="component" value="Unassembled WGS sequence"/>
</dbReference>
<evidence type="ECO:0000256" key="5">
    <source>
        <dbReference type="ARBA" id="ARBA00023015"/>
    </source>
</evidence>
<dbReference type="InterPro" id="IPR000394">
    <property type="entry name" value="RNA_pol_sigma_54"/>
</dbReference>
<proteinExistence type="inferred from homology"/>
<dbReference type="Gene3D" id="1.10.10.1330">
    <property type="entry name" value="RNA polymerase sigma-54 factor, core-binding domain"/>
    <property type="match status" value="1"/>
</dbReference>
<keyword evidence="6" id="KW-0731">Sigma factor</keyword>
<feature type="domain" description="RNA polymerase sigma factor 54 DNA-binding" evidence="9">
    <location>
        <begin position="280"/>
        <end position="432"/>
    </location>
</feature>
<gene>
    <name evidence="11" type="ORF">BLW93_03215</name>
</gene>
<dbReference type="Gene3D" id="1.10.10.60">
    <property type="entry name" value="Homeodomain-like"/>
    <property type="match status" value="1"/>
</dbReference>
<dbReference type="PIRSF" id="PIRSF000774">
    <property type="entry name" value="RpoN"/>
    <property type="match status" value="1"/>
</dbReference>
<dbReference type="NCBIfam" id="TIGR02395">
    <property type="entry name" value="rpoN_sigma"/>
    <property type="match status" value="1"/>
</dbReference>
<keyword evidence="2" id="KW-0240">DNA-directed RNA polymerase</keyword>
<dbReference type="Pfam" id="PF00309">
    <property type="entry name" value="Sigma54_AID"/>
    <property type="match status" value="1"/>
</dbReference>
<reference evidence="11 12" key="1">
    <citation type="submission" date="2016-10" db="EMBL/GenBank/DDBJ databases">
        <title>Genome sequence of a sulfur-reducing bacterium Desulfurobacterium indicum K6013.</title>
        <authorList>
            <person name="Cao J."/>
            <person name="Shao Z."/>
            <person name="Alain K."/>
            <person name="Jebbar M."/>
        </authorList>
    </citation>
    <scope>NUCLEOTIDE SEQUENCE [LARGE SCALE GENOMIC DNA]</scope>
    <source>
        <strain evidence="11 12">K6013</strain>
    </source>
</reference>
<evidence type="ECO:0000256" key="6">
    <source>
        <dbReference type="ARBA" id="ARBA00023082"/>
    </source>
</evidence>
<dbReference type="Pfam" id="PF04552">
    <property type="entry name" value="Sigma54_DBD"/>
    <property type="match status" value="1"/>
</dbReference>
<dbReference type="GO" id="GO:0001216">
    <property type="term" value="F:DNA-binding transcription activator activity"/>
    <property type="evidence" value="ECO:0007669"/>
    <property type="project" value="InterPro"/>
</dbReference>
<keyword evidence="12" id="KW-1185">Reference proteome</keyword>
<sequence>MEIKPELQQQLGLELKLTPVLLQNIELLQLPILELENLIKDEIETNPLIEIEYEQSEAAEKNESNESVWDFVVDGGNLFVKDDSEVFDPLSIKASPVSLRDRLLKQASLEFEKEDFEVARFIIDNLDRKGFLAVSVEEIARFLSVPVCKVESVRKRILHFDPVGCASLSLIECLKVQAEELGIDDKFLKAIDELELLRKNRKRFLEKTGLTEGELEKFLAVLKHLDPQPGIEVETVRITPDLIVYLENGKPVVKILKTKTFNFRINSSYLRSADTEKLKKYLNEKYQRALNLKKAIEQRNATLKAIAEVVFSHQIEFLKHGESAIKPLSYREIAGRLSIHESTISRAVKDKFVETPFGVYPFKIFFKRSVSGTSVDVIKKAIKEIIESEDKKKPLSDSKIAQLLGKRGIKIARRTVAKYREEMGIPGAFERKER</sequence>
<dbReference type="PANTHER" id="PTHR32248">
    <property type="entry name" value="RNA POLYMERASE SIGMA-54 FACTOR"/>
    <property type="match status" value="1"/>
</dbReference>
<dbReference type="STRING" id="1914305.BLW93_03215"/>
<comment type="similarity">
    <text evidence="1">Belongs to the sigma-54 factor family.</text>
</comment>
<evidence type="ECO:0000313" key="12">
    <source>
        <dbReference type="Proteomes" id="UP000187408"/>
    </source>
</evidence>
<keyword evidence="7" id="KW-0238">DNA-binding</keyword>
<dbReference type="Pfam" id="PF04963">
    <property type="entry name" value="Sigma54_CBD"/>
    <property type="match status" value="1"/>
</dbReference>
<dbReference type="GO" id="GO:0016987">
    <property type="term" value="F:sigma factor activity"/>
    <property type="evidence" value="ECO:0007669"/>
    <property type="project" value="UniProtKB-KW"/>
</dbReference>
<dbReference type="EMBL" id="MOEN01000008">
    <property type="protein sequence ID" value="OMH40813.1"/>
    <property type="molecule type" value="Genomic_DNA"/>
</dbReference>